<dbReference type="Proteomes" id="UP001461341">
    <property type="component" value="Chromosome"/>
</dbReference>
<evidence type="ECO:0000256" key="3">
    <source>
        <dbReference type="ARBA" id="ARBA00022777"/>
    </source>
</evidence>
<dbReference type="SUPFAM" id="SSF53067">
    <property type="entry name" value="Actin-like ATPase domain"/>
    <property type="match status" value="2"/>
</dbReference>
<organism evidence="6 7">
    <name type="scientific">Thermatribacter velox</name>
    <dbReference type="NCBI Taxonomy" id="3039681"/>
    <lineage>
        <taxon>Bacteria</taxon>
        <taxon>Pseudomonadati</taxon>
        <taxon>Atribacterota</taxon>
        <taxon>Atribacteria</taxon>
        <taxon>Atribacterales</taxon>
        <taxon>Thermatribacteraceae</taxon>
        <taxon>Thermatribacter</taxon>
    </lineage>
</organism>
<evidence type="ECO:0000313" key="7">
    <source>
        <dbReference type="Proteomes" id="UP001461341"/>
    </source>
</evidence>
<dbReference type="Pfam" id="PF00370">
    <property type="entry name" value="FGGY_N"/>
    <property type="match status" value="1"/>
</dbReference>
<dbReference type="PANTHER" id="PTHR43095:SF3">
    <property type="entry name" value="L-XYLULOSE_3-KETO-L-GULONATE KINASE"/>
    <property type="match status" value="1"/>
</dbReference>
<evidence type="ECO:0000256" key="2">
    <source>
        <dbReference type="ARBA" id="ARBA00022679"/>
    </source>
</evidence>
<keyword evidence="3 6" id="KW-0418">Kinase</keyword>
<keyword evidence="2 6" id="KW-0808">Transferase</keyword>
<feature type="domain" description="Carbohydrate kinase FGGY C-terminal" evidence="5">
    <location>
        <begin position="257"/>
        <end position="452"/>
    </location>
</feature>
<dbReference type="InterPro" id="IPR050406">
    <property type="entry name" value="FGGY_Carb_Kinase"/>
</dbReference>
<reference evidence="6 7" key="1">
    <citation type="submission" date="2023-03" db="EMBL/GenBank/DDBJ databases">
        <title>Novel Species.</title>
        <authorList>
            <person name="Ma S."/>
        </authorList>
    </citation>
    <scope>NUCLEOTIDE SEQUENCE [LARGE SCALE GENOMIC DNA]</scope>
    <source>
        <strain evidence="6 7">B11</strain>
    </source>
</reference>
<dbReference type="GO" id="GO:0016301">
    <property type="term" value="F:kinase activity"/>
    <property type="evidence" value="ECO:0007669"/>
    <property type="project" value="UniProtKB-KW"/>
</dbReference>
<dbReference type="PIRSF" id="PIRSF000538">
    <property type="entry name" value="GlpK"/>
    <property type="match status" value="1"/>
</dbReference>
<dbReference type="PANTHER" id="PTHR43095">
    <property type="entry name" value="SUGAR KINASE"/>
    <property type="match status" value="1"/>
</dbReference>
<feature type="domain" description="Carbohydrate kinase FGGY N-terminal" evidence="4">
    <location>
        <begin position="5"/>
        <end position="247"/>
    </location>
</feature>
<dbReference type="InterPro" id="IPR000577">
    <property type="entry name" value="Carb_kinase_FGGY"/>
</dbReference>
<gene>
    <name evidence="6" type="ORF">QBE54_09180</name>
</gene>
<evidence type="ECO:0000259" key="5">
    <source>
        <dbReference type="Pfam" id="PF02782"/>
    </source>
</evidence>
<evidence type="ECO:0000256" key="1">
    <source>
        <dbReference type="ARBA" id="ARBA00009156"/>
    </source>
</evidence>
<sequence length="509" mass="56215">MKKLLMGVDVGTSGIKVVIFDLEGNVLASKAEEVPIISKQQDQAEENMQVIWEKTSQAIRSCLTSCGEEIASSIAALGVTGQGTGCWLLDSNLEPIGNAIVWIDGRAKQLIDLWKEDGRHAEAFRLTSNSIFTGSPLAILAWLKENQPQHLQKARHLVFAKDWVKFKLTGKIATDLSDLFMLPYPIEGEVKEVLRLFDLLEVEDLLPPFEDPCQVIGEVTPQAAQATGLPAGIPVVNGVVDVVACAVALGILEAGQAYSILGTTCFNAFLTDCVDALFKPEGVGITVAYPLPGLYLRSMATMSGTLSLDWFLNNFFSHLRERFPDKQAFFAHLEQEMQRVPPGAGGIIFLPYISPGGERAPFIDPHARGVFFGLSLPHDEMYILRSVYEGVAFSVLDCFQALATELEEIRLSGGGVKSSFWCQVLSDVLGVKVVVPRAPELGALGISMIAGVGVGMYKDLRDAFEKVFRVSKEFYPRLEHHRLYREKYNVYRTLREKLVDVWRMNDLIS</sequence>
<dbReference type="InterPro" id="IPR018485">
    <property type="entry name" value="FGGY_C"/>
</dbReference>
<evidence type="ECO:0000259" key="4">
    <source>
        <dbReference type="Pfam" id="PF00370"/>
    </source>
</evidence>
<accession>A0ABZ2YBT0</accession>
<keyword evidence="7" id="KW-1185">Reference proteome</keyword>
<proteinExistence type="inferred from homology"/>
<protein>
    <submittedName>
        <fullName evidence="6">Carbohydrate kinase</fullName>
        <ecNumber evidence="6">2.7.1.-</ecNumber>
    </submittedName>
</protein>
<dbReference type="InterPro" id="IPR043129">
    <property type="entry name" value="ATPase_NBD"/>
</dbReference>
<dbReference type="EC" id="2.7.1.-" evidence="6"/>
<dbReference type="EMBL" id="CP121689">
    <property type="protein sequence ID" value="WZL75748.1"/>
    <property type="molecule type" value="Genomic_DNA"/>
</dbReference>
<dbReference type="Gene3D" id="3.30.420.40">
    <property type="match status" value="2"/>
</dbReference>
<dbReference type="RefSeq" id="WP_369017898.1">
    <property type="nucleotide sequence ID" value="NZ_CP121689.1"/>
</dbReference>
<comment type="similarity">
    <text evidence="1">Belongs to the FGGY kinase family.</text>
</comment>
<name>A0ABZ2YBT0_9BACT</name>
<evidence type="ECO:0000313" key="6">
    <source>
        <dbReference type="EMBL" id="WZL75748.1"/>
    </source>
</evidence>
<dbReference type="InterPro" id="IPR018484">
    <property type="entry name" value="FGGY_N"/>
</dbReference>
<dbReference type="Pfam" id="PF02782">
    <property type="entry name" value="FGGY_C"/>
    <property type="match status" value="1"/>
</dbReference>